<dbReference type="SMART" id="SM00101">
    <property type="entry name" value="14_3_3"/>
    <property type="match status" value="1"/>
</dbReference>
<dbReference type="Gene3D" id="1.20.190.20">
    <property type="entry name" value="14-3-3 domain"/>
    <property type="match status" value="2"/>
</dbReference>
<dbReference type="InterPro" id="IPR000308">
    <property type="entry name" value="14-3-3"/>
</dbReference>
<gene>
    <name evidence="3" type="ORF">LR48_Vigan04g225100</name>
</gene>
<dbReference type="Proteomes" id="UP000053144">
    <property type="component" value="Chromosome 4"/>
</dbReference>
<dbReference type="InterPro" id="IPR036815">
    <property type="entry name" value="14-3-3_dom_sf"/>
</dbReference>
<sequence length="401" mass="44088">MVPPFNCVEGGASCCLQRRRCSLHRCSHHCLQRPRCLHYYSLCRLLPPPLPHSFLSLAEKTLAAPFLSFPLYSSSWSSFFTILTLTHLSTLVPRTTLFNVSNILAADLHRISSLRTLPQSPLTSDAAMSFGKCFADPRIGSSPQRLLGASNDYVAAFNDCTGASRCCSLSPSAAASNDVASSFAASNHFRQCLHLIALRVVHLIASNDLGALSIAAPTTASNDHGAFNFVTVRVVYLAASNDVFAFLLPPSPPPSATPPSWHIISSIEQKEESRGNEDHVSVIRDYRSKIESELSNICDDILKPLNSRLIPSASSGDSKVFYFKMKGDYHRYLVESTLTAYKSAQAFDEAIAELDTLGEESYKDNTLIMQLLRDNLTLWTSNKQDDGADEIKEATPTQYDQ</sequence>
<dbReference type="EMBL" id="CM003374">
    <property type="protein sequence ID" value="KOM42053.1"/>
    <property type="molecule type" value="Genomic_DNA"/>
</dbReference>
<dbReference type="AlphaFoldDB" id="A0A0L9UH27"/>
<dbReference type="PANTHER" id="PTHR18860">
    <property type="entry name" value="14-3-3 PROTEIN"/>
    <property type="match status" value="1"/>
</dbReference>
<protein>
    <recommendedName>
        <fullName evidence="2">14-3-3 domain-containing protein</fullName>
    </recommendedName>
</protein>
<evidence type="ECO:0000313" key="4">
    <source>
        <dbReference type="Proteomes" id="UP000053144"/>
    </source>
</evidence>
<accession>A0A0L9UH27</accession>
<dbReference type="Pfam" id="PF00244">
    <property type="entry name" value="14-3-3"/>
    <property type="match status" value="2"/>
</dbReference>
<evidence type="ECO:0000313" key="3">
    <source>
        <dbReference type="EMBL" id="KOM42053.1"/>
    </source>
</evidence>
<name>A0A0L9UH27_PHAAN</name>
<dbReference type="SUPFAM" id="SSF48445">
    <property type="entry name" value="14-3-3 protein"/>
    <property type="match status" value="1"/>
</dbReference>
<proteinExistence type="inferred from homology"/>
<dbReference type="InterPro" id="IPR023410">
    <property type="entry name" value="14-3-3_domain"/>
</dbReference>
<organism evidence="3 4">
    <name type="scientific">Phaseolus angularis</name>
    <name type="common">Azuki bean</name>
    <name type="synonym">Vigna angularis</name>
    <dbReference type="NCBI Taxonomy" id="3914"/>
    <lineage>
        <taxon>Eukaryota</taxon>
        <taxon>Viridiplantae</taxon>
        <taxon>Streptophyta</taxon>
        <taxon>Embryophyta</taxon>
        <taxon>Tracheophyta</taxon>
        <taxon>Spermatophyta</taxon>
        <taxon>Magnoliopsida</taxon>
        <taxon>eudicotyledons</taxon>
        <taxon>Gunneridae</taxon>
        <taxon>Pentapetalae</taxon>
        <taxon>rosids</taxon>
        <taxon>fabids</taxon>
        <taxon>Fabales</taxon>
        <taxon>Fabaceae</taxon>
        <taxon>Papilionoideae</taxon>
        <taxon>50 kb inversion clade</taxon>
        <taxon>NPAAA clade</taxon>
        <taxon>indigoferoid/millettioid clade</taxon>
        <taxon>Phaseoleae</taxon>
        <taxon>Vigna</taxon>
    </lineage>
</organism>
<dbReference type="Gramene" id="KOM42053">
    <property type="protein sequence ID" value="KOM42053"/>
    <property type="gene ID" value="LR48_Vigan04g225100"/>
</dbReference>
<feature type="domain" description="14-3-3" evidence="2">
    <location>
        <begin position="234"/>
        <end position="393"/>
    </location>
</feature>
<evidence type="ECO:0000256" key="1">
    <source>
        <dbReference type="ARBA" id="ARBA00006141"/>
    </source>
</evidence>
<reference evidence="4" key="1">
    <citation type="journal article" date="2015" name="Proc. Natl. Acad. Sci. U.S.A.">
        <title>Genome sequencing of adzuki bean (Vigna angularis) provides insight into high starch and low fat accumulation and domestication.</title>
        <authorList>
            <person name="Yang K."/>
            <person name="Tian Z."/>
            <person name="Chen C."/>
            <person name="Luo L."/>
            <person name="Zhao B."/>
            <person name="Wang Z."/>
            <person name="Yu L."/>
            <person name="Li Y."/>
            <person name="Sun Y."/>
            <person name="Li W."/>
            <person name="Chen Y."/>
            <person name="Li Y."/>
            <person name="Zhang Y."/>
            <person name="Ai D."/>
            <person name="Zhao J."/>
            <person name="Shang C."/>
            <person name="Ma Y."/>
            <person name="Wu B."/>
            <person name="Wang M."/>
            <person name="Gao L."/>
            <person name="Sun D."/>
            <person name="Zhang P."/>
            <person name="Guo F."/>
            <person name="Wang W."/>
            <person name="Li Y."/>
            <person name="Wang J."/>
            <person name="Varshney R.K."/>
            <person name="Wang J."/>
            <person name="Ling H.Q."/>
            <person name="Wan P."/>
        </authorList>
    </citation>
    <scope>NUCLEOTIDE SEQUENCE</scope>
    <source>
        <strain evidence="4">cv. Jingnong 6</strain>
    </source>
</reference>
<dbReference type="PRINTS" id="PR00305">
    <property type="entry name" value="1433ZETA"/>
</dbReference>
<evidence type="ECO:0000259" key="2">
    <source>
        <dbReference type="SMART" id="SM00101"/>
    </source>
</evidence>
<dbReference type="STRING" id="3914.A0A0L9UH27"/>
<comment type="similarity">
    <text evidence="1">Belongs to the 14-3-3 family.</text>
</comment>